<organism evidence="4 5">
    <name type="scientific">Vanessa tameamea</name>
    <name type="common">Kamehameha butterfly</name>
    <dbReference type="NCBI Taxonomy" id="334116"/>
    <lineage>
        <taxon>Eukaryota</taxon>
        <taxon>Metazoa</taxon>
        <taxon>Ecdysozoa</taxon>
        <taxon>Arthropoda</taxon>
        <taxon>Hexapoda</taxon>
        <taxon>Insecta</taxon>
        <taxon>Pterygota</taxon>
        <taxon>Neoptera</taxon>
        <taxon>Endopterygota</taxon>
        <taxon>Lepidoptera</taxon>
        <taxon>Glossata</taxon>
        <taxon>Ditrysia</taxon>
        <taxon>Papilionoidea</taxon>
        <taxon>Nymphalidae</taxon>
        <taxon>Nymphalinae</taxon>
        <taxon>Vanessa</taxon>
    </lineage>
</organism>
<dbReference type="Gene3D" id="3.30.420.10">
    <property type="entry name" value="Ribonuclease H-like superfamily/Ribonuclease H"/>
    <property type="match status" value="1"/>
</dbReference>
<dbReference type="PANTHER" id="PTHR37984:SF11">
    <property type="entry name" value="INTEGRASE CATALYTIC DOMAIN-CONTAINING PROTEIN"/>
    <property type="match status" value="1"/>
</dbReference>
<dbReference type="InterPro" id="IPR041588">
    <property type="entry name" value="Integrase_H2C2"/>
</dbReference>
<accession>A0ABM4AYA0</accession>
<proteinExistence type="predicted"/>
<dbReference type="PANTHER" id="PTHR37984">
    <property type="entry name" value="PROTEIN CBG26694"/>
    <property type="match status" value="1"/>
</dbReference>
<dbReference type="Gene3D" id="1.10.340.70">
    <property type="match status" value="1"/>
</dbReference>
<name>A0ABM4AYA0_VANTA</name>
<dbReference type="EC" id="2.7.7.49" evidence="1"/>
<evidence type="ECO:0000259" key="3">
    <source>
        <dbReference type="PROSITE" id="PS50994"/>
    </source>
</evidence>
<evidence type="ECO:0000313" key="4">
    <source>
        <dbReference type="Proteomes" id="UP001652626"/>
    </source>
</evidence>
<feature type="domain" description="Integrase catalytic" evidence="3">
    <location>
        <begin position="42"/>
        <end position="198"/>
    </location>
</feature>
<dbReference type="Pfam" id="PF17921">
    <property type="entry name" value="Integrase_H2C2"/>
    <property type="match status" value="1"/>
</dbReference>
<keyword evidence="4" id="KW-1185">Reference proteome</keyword>
<feature type="region of interest" description="Disordered" evidence="2">
    <location>
        <begin position="310"/>
        <end position="329"/>
    </location>
</feature>
<evidence type="ECO:0000256" key="1">
    <source>
        <dbReference type="ARBA" id="ARBA00012493"/>
    </source>
</evidence>
<protein>
    <recommendedName>
        <fullName evidence="1">RNA-directed DNA polymerase</fullName>
        <ecNumber evidence="1">2.7.7.49</ecNumber>
    </recommendedName>
</protein>
<dbReference type="InterPro" id="IPR036397">
    <property type="entry name" value="RNaseH_sf"/>
</dbReference>
<reference evidence="5" key="1">
    <citation type="submission" date="2025-08" db="UniProtKB">
        <authorList>
            <consortium name="RefSeq"/>
        </authorList>
    </citation>
    <scope>IDENTIFICATION</scope>
    <source>
        <tissue evidence="5">Whole body</tissue>
    </source>
</reference>
<gene>
    <name evidence="5" type="primary">LOC113398922</name>
</gene>
<dbReference type="PROSITE" id="PS50994">
    <property type="entry name" value="INTEGRASE"/>
    <property type="match status" value="1"/>
</dbReference>
<evidence type="ECO:0000256" key="2">
    <source>
        <dbReference type="SAM" id="MobiDB-lite"/>
    </source>
</evidence>
<dbReference type="GeneID" id="113398922"/>
<dbReference type="Pfam" id="PF00665">
    <property type="entry name" value="rve"/>
    <property type="match status" value="1"/>
</dbReference>
<dbReference type="InterPro" id="IPR050951">
    <property type="entry name" value="Retrovirus_Pol_polyprotein"/>
</dbReference>
<dbReference type="Proteomes" id="UP001652626">
    <property type="component" value="Chromosome W"/>
</dbReference>
<evidence type="ECO:0000313" key="5">
    <source>
        <dbReference type="RefSeq" id="XP_064076270.1"/>
    </source>
</evidence>
<dbReference type="InterPro" id="IPR001584">
    <property type="entry name" value="Integrase_cat-core"/>
</dbReference>
<dbReference type="InterPro" id="IPR012337">
    <property type="entry name" value="RNaseH-like_sf"/>
</dbReference>
<dbReference type="RefSeq" id="XP_064076270.1">
    <property type="nucleotide sequence ID" value="XM_064220200.1"/>
</dbReference>
<sequence>MKARLRTKVWWPRYDKDAETLVKTCKGCTLVSAPNPPNPLKRRELPNEPWIDIAIDLMGPLPSGDFILVVVDYFSRYKEINITRKISSLDVIQILKQIFSRLGNPATITADNGRQFCSQEFKQFCKDSNITLFNSVPYWPQQNREVERQNRDILKRLKISQVEKSNLKEALEEYLTMYNSTPHSVTGRPPAELFFKRQFRDKIPMISDLSRRLEDSEIRDMDKQKKQLGKEYADENRKAKECDLVPGDKVYLKKLHRDSKLSLNYNPVPHTVEKSIGGDIEVRNDLTGQISRRNVIHLKRIEGHWRVLNDKEKELEHAEETNNGNKEDN</sequence>
<dbReference type="SUPFAM" id="SSF53098">
    <property type="entry name" value="Ribonuclease H-like"/>
    <property type="match status" value="1"/>
</dbReference>